<name>A0A5K7XCZ7_9BACT</name>
<sequence>MAEFKDHQLLRDFFSAYYHEDWDADHHDAAGVIREYINEGRNPSHLSALADAIADLVRRAGNDVDLEDCLLRSLGCYYMPSSDGLSASEWLTHILQILRQR</sequence>
<dbReference type="InterPro" id="IPR041129">
    <property type="entry name" value="CdiI_2"/>
</dbReference>
<proteinExistence type="predicted"/>
<evidence type="ECO:0000313" key="2">
    <source>
        <dbReference type="EMBL" id="BBO34338.1"/>
    </source>
</evidence>
<dbReference type="Pfam" id="PF18593">
    <property type="entry name" value="CdiI_2"/>
    <property type="match status" value="1"/>
</dbReference>
<dbReference type="RefSeq" id="WP_172992135.1">
    <property type="nucleotide sequence ID" value="NZ_AP021861.1"/>
</dbReference>
<evidence type="ECO:0000259" key="1">
    <source>
        <dbReference type="Pfam" id="PF18593"/>
    </source>
</evidence>
<organism evidence="2 3">
    <name type="scientific">Lacipirellula parvula</name>
    <dbReference type="NCBI Taxonomy" id="2650471"/>
    <lineage>
        <taxon>Bacteria</taxon>
        <taxon>Pseudomonadati</taxon>
        <taxon>Planctomycetota</taxon>
        <taxon>Planctomycetia</taxon>
        <taxon>Pirellulales</taxon>
        <taxon>Lacipirellulaceae</taxon>
        <taxon>Lacipirellula</taxon>
    </lineage>
</organism>
<protein>
    <recommendedName>
        <fullName evidence="1">CdiI immunity protein domain-containing protein</fullName>
    </recommendedName>
</protein>
<dbReference type="EMBL" id="AP021861">
    <property type="protein sequence ID" value="BBO34338.1"/>
    <property type="molecule type" value="Genomic_DNA"/>
</dbReference>
<keyword evidence="3" id="KW-1185">Reference proteome</keyword>
<feature type="domain" description="CdiI immunity protein" evidence="1">
    <location>
        <begin position="9"/>
        <end position="97"/>
    </location>
</feature>
<evidence type="ECO:0000313" key="3">
    <source>
        <dbReference type="Proteomes" id="UP000326837"/>
    </source>
</evidence>
<dbReference type="Proteomes" id="UP000326837">
    <property type="component" value="Chromosome"/>
</dbReference>
<dbReference type="KEGG" id="lpav:PLANPX_3950"/>
<reference evidence="3" key="1">
    <citation type="submission" date="2019-10" db="EMBL/GenBank/DDBJ databases">
        <title>Lacipirellula parvula gen. nov., sp. nov., representing a lineage of planctomycetes widespread in freshwater anoxic habitats, and description of the family Lacipirellulaceae.</title>
        <authorList>
            <person name="Dedysh S.N."/>
            <person name="Kulichevskaya I.S."/>
            <person name="Beletsky A.V."/>
            <person name="Rakitin A.L."/>
            <person name="Mardanov A.V."/>
            <person name="Ivanova A.A."/>
            <person name="Saltykova V.X."/>
            <person name="Rijpstra W.I.C."/>
            <person name="Sinninghe Damste J.S."/>
            <person name="Ravin N.V."/>
        </authorList>
    </citation>
    <scope>NUCLEOTIDE SEQUENCE [LARGE SCALE GENOMIC DNA]</scope>
    <source>
        <strain evidence="3">PX69</strain>
    </source>
</reference>
<gene>
    <name evidence="2" type="ORF">PLANPX_3950</name>
</gene>
<dbReference type="AlphaFoldDB" id="A0A5K7XCZ7"/>
<accession>A0A5K7XCZ7</accession>